<dbReference type="RefSeq" id="XP_020913603.1">
    <property type="nucleotide sequence ID" value="XM_021057944.2"/>
</dbReference>
<evidence type="ECO:0000313" key="2">
    <source>
        <dbReference type="Proteomes" id="UP000887567"/>
    </source>
</evidence>
<dbReference type="Pfam" id="PF06041">
    <property type="entry name" value="DUF924"/>
    <property type="match status" value="1"/>
</dbReference>
<dbReference type="EnsemblMetazoa" id="XM_021057943.2">
    <property type="protein sequence ID" value="XP_020913602.1"/>
    <property type="gene ID" value="LOC110251250"/>
</dbReference>
<dbReference type="InterPro" id="IPR011990">
    <property type="entry name" value="TPR-like_helical_dom_sf"/>
</dbReference>
<dbReference type="RefSeq" id="XP_020913602.1">
    <property type="nucleotide sequence ID" value="XM_021057943.2"/>
</dbReference>
<keyword evidence="2" id="KW-1185">Reference proteome</keyword>
<dbReference type="SUPFAM" id="SSF48452">
    <property type="entry name" value="TPR-like"/>
    <property type="match status" value="1"/>
</dbReference>
<proteinExistence type="predicted"/>
<dbReference type="Proteomes" id="UP000887567">
    <property type="component" value="Unplaced"/>
</dbReference>
<dbReference type="InterPro" id="IPR010323">
    <property type="entry name" value="DUF924"/>
</dbReference>
<evidence type="ECO:0008006" key="3">
    <source>
        <dbReference type="Google" id="ProtNLM"/>
    </source>
</evidence>
<reference evidence="1" key="1">
    <citation type="submission" date="2022-11" db="UniProtKB">
        <authorList>
            <consortium name="EnsemblMetazoa"/>
        </authorList>
    </citation>
    <scope>IDENTIFICATION</scope>
</reference>
<name>A0A913Y268_EXADI</name>
<dbReference type="OMA" id="FPRNCFR"/>
<accession>A0A913Y268</accession>
<dbReference type="EnsemblMetazoa" id="XM_021057944.2">
    <property type="protein sequence ID" value="XP_020913603.1"/>
    <property type="gene ID" value="LOC110251250"/>
</dbReference>
<dbReference type="GeneID" id="110251250"/>
<dbReference type="OrthoDB" id="414698at2759"/>
<organism evidence="1 2">
    <name type="scientific">Exaiptasia diaphana</name>
    <name type="common">Tropical sea anemone</name>
    <name type="synonym">Aiptasia pulchella</name>
    <dbReference type="NCBI Taxonomy" id="2652724"/>
    <lineage>
        <taxon>Eukaryota</taxon>
        <taxon>Metazoa</taxon>
        <taxon>Cnidaria</taxon>
        <taxon>Anthozoa</taxon>
        <taxon>Hexacorallia</taxon>
        <taxon>Actiniaria</taxon>
        <taxon>Aiptasiidae</taxon>
        <taxon>Exaiptasia</taxon>
    </lineage>
</organism>
<sequence>MSGREWGAVLDYWFGGGDPSKRPKWFGGGEAGAQEIREKFGHLVEKARNDELKHWEDDPKATLALIILQDQFCRSLYKGTPKSFDRDPYCNMLAKKFLEQKTHDHLKMSISGRLFIYLPIEHSENIDDQKLSVELFKKLQEDTVGTSEEGAGKGFLDFAEKHLHIVEKFGRFPARNAAIGRENTPEETEWLANPPAGYSF</sequence>
<dbReference type="KEGG" id="epa:110251250"/>
<dbReference type="Gene3D" id="1.20.58.320">
    <property type="entry name" value="TPR-like"/>
    <property type="match status" value="1"/>
</dbReference>
<protein>
    <recommendedName>
        <fullName evidence="3">DUF924-domain-containing protein</fullName>
    </recommendedName>
</protein>
<dbReference type="Gene3D" id="1.25.40.10">
    <property type="entry name" value="Tetratricopeptide repeat domain"/>
    <property type="match status" value="1"/>
</dbReference>
<dbReference type="AlphaFoldDB" id="A0A913Y268"/>
<evidence type="ECO:0000313" key="1">
    <source>
        <dbReference type="EnsemblMetazoa" id="XP_020913603.1"/>
    </source>
</evidence>